<dbReference type="Pfam" id="PF06911">
    <property type="entry name" value="Senescence"/>
    <property type="match status" value="1"/>
</dbReference>
<organism evidence="2 3">
    <name type="scientific">Entomortierella parvispora</name>
    <dbReference type="NCBI Taxonomy" id="205924"/>
    <lineage>
        <taxon>Eukaryota</taxon>
        <taxon>Fungi</taxon>
        <taxon>Fungi incertae sedis</taxon>
        <taxon>Mucoromycota</taxon>
        <taxon>Mortierellomycotina</taxon>
        <taxon>Mortierellomycetes</taxon>
        <taxon>Mortierellales</taxon>
        <taxon>Mortierellaceae</taxon>
        <taxon>Entomortierella</taxon>
    </lineage>
</organism>
<evidence type="ECO:0000313" key="2">
    <source>
        <dbReference type="EMBL" id="GJJ67672.1"/>
    </source>
</evidence>
<reference evidence="2" key="1">
    <citation type="submission" date="2021-11" db="EMBL/GenBank/DDBJ databases">
        <authorList>
            <person name="Herlambang A."/>
            <person name="Guo Y."/>
            <person name="Takashima Y."/>
            <person name="Nishizawa T."/>
        </authorList>
    </citation>
    <scope>NUCLEOTIDE SEQUENCE</scope>
    <source>
        <strain evidence="2">E1425</strain>
    </source>
</reference>
<feature type="domain" description="Senescence" evidence="1">
    <location>
        <begin position="222"/>
        <end position="398"/>
    </location>
</feature>
<gene>
    <name evidence="2" type="ORF">EMPS_00018</name>
</gene>
<dbReference type="InterPro" id="IPR009686">
    <property type="entry name" value="Senescence/spartin_C"/>
</dbReference>
<name>A0A9P3LRD7_9FUNG</name>
<dbReference type="GO" id="GO:0051301">
    <property type="term" value="P:cell division"/>
    <property type="evidence" value="ECO:0007669"/>
    <property type="project" value="TreeGrafter"/>
</dbReference>
<accession>A0A9P3LRD7</accession>
<dbReference type="GO" id="GO:0005886">
    <property type="term" value="C:plasma membrane"/>
    <property type="evidence" value="ECO:0007669"/>
    <property type="project" value="TreeGrafter"/>
</dbReference>
<dbReference type="InterPro" id="IPR045036">
    <property type="entry name" value="Spartin-like"/>
</dbReference>
<comment type="caution">
    <text evidence="2">The sequence shown here is derived from an EMBL/GenBank/DDBJ whole genome shotgun (WGS) entry which is preliminary data.</text>
</comment>
<reference evidence="2" key="2">
    <citation type="journal article" date="2022" name="Microbiol. Resour. Announc.">
        <title>Whole-Genome Sequence of Entomortierella parvispora E1425, a Mucoromycotan Fungus Associated with Burkholderiaceae-Related Endosymbiotic Bacteria.</title>
        <authorList>
            <person name="Herlambang A."/>
            <person name="Guo Y."/>
            <person name="Takashima Y."/>
            <person name="Narisawa K."/>
            <person name="Ohta H."/>
            <person name="Nishizawa T."/>
        </authorList>
    </citation>
    <scope>NUCLEOTIDE SEQUENCE</scope>
    <source>
        <strain evidence="2">E1425</strain>
    </source>
</reference>
<evidence type="ECO:0000259" key="1">
    <source>
        <dbReference type="Pfam" id="PF06911"/>
    </source>
</evidence>
<dbReference type="OrthoDB" id="20821at2759"/>
<evidence type="ECO:0000313" key="3">
    <source>
        <dbReference type="Proteomes" id="UP000827284"/>
    </source>
</evidence>
<keyword evidence="3" id="KW-1185">Reference proteome</keyword>
<dbReference type="PANTHER" id="PTHR21068">
    <property type="entry name" value="SPARTIN"/>
    <property type="match status" value="1"/>
</dbReference>
<dbReference type="EMBL" id="BQFW01000001">
    <property type="protein sequence ID" value="GJJ67672.1"/>
    <property type="molecule type" value="Genomic_DNA"/>
</dbReference>
<sequence>MATPPASHDASAGSADPDQTATLIQIVLAIPNATIHQCPSSTAEKKKIGTGELRVYSTALPGTLLSAERTQAVTFMTLETNDTPTKSFKSLITHPLMPRSTAQKTGDRTWQFSVAGNGFLELALPDASDSDIAALENLLTDRIVYTNQYQLRNQLALVDDVGQVVGVLDKDEVDVEDDDTVSLHENQKSPVVVEAIEPKDDKEGEKLKLKISVPTADDMADYLTSASQYFGESLVKGATVVAGGIQSSSAYLNTKIPETQKPLKISPFIKNRVRNLTQVSRATFSVTNRLKSAIVTKAMNSGYRALKYWTAKDDPESYSTLQNIAYSILNSAGVLIQAAEESIGIVSAPAIAATQELTGRALGPDAKELITNALEGLKNFTLVYFDSTGVSRRAFLQTSRVAALQTAQEVRDGKIKMKQRSKNPSDHIQGISLPSVPLAATASAKASQVKELIFSYFVKDDGQDGAAAVAAGSSFSEGSPAKKKKTE</sequence>
<dbReference type="Proteomes" id="UP000827284">
    <property type="component" value="Unassembled WGS sequence"/>
</dbReference>
<dbReference type="AlphaFoldDB" id="A0A9P3LRD7"/>
<protein>
    <recommendedName>
        <fullName evidence="1">Senescence domain-containing protein</fullName>
    </recommendedName>
</protein>
<dbReference type="PANTHER" id="PTHR21068:SF43">
    <property type="entry name" value="SPARTIN"/>
    <property type="match status" value="1"/>
</dbReference>
<proteinExistence type="predicted"/>